<accession>A0AAV5ASQ1</accession>
<evidence type="ECO:0000313" key="2">
    <source>
        <dbReference type="EMBL" id="GJM50337.1"/>
    </source>
</evidence>
<feature type="transmembrane region" description="Helical" evidence="1">
    <location>
        <begin position="29"/>
        <end position="47"/>
    </location>
</feature>
<gene>
    <name evidence="2" type="ORF">RCZ15_13100</name>
    <name evidence="3" type="ORF">RCZ16_21700</name>
</gene>
<proteinExistence type="predicted"/>
<keyword evidence="1" id="KW-0472">Membrane</keyword>
<dbReference type="EMBL" id="BQKB01000050">
    <property type="protein sequence ID" value="GJM53854.1"/>
    <property type="molecule type" value="Genomic_DNA"/>
</dbReference>
<dbReference type="RefSeq" id="WP_264847582.1">
    <property type="nucleotide sequence ID" value="NZ_BPMA01000065.1"/>
</dbReference>
<evidence type="ECO:0000256" key="1">
    <source>
        <dbReference type="SAM" id="Phobius"/>
    </source>
</evidence>
<name>A0AAV5ASQ1_9FLAO</name>
<comment type="caution">
    <text evidence="2">The sequence shown here is derived from an EMBL/GenBank/DDBJ whole genome shotgun (WGS) entry which is preliminary data.</text>
</comment>
<feature type="transmembrane region" description="Helical" evidence="1">
    <location>
        <begin position="6"/>
        <end position="22"/>
    </location>
</feature>
<evidence type="ECO:0000313" key="3">
    <source>
        <dbReference type="EMBL" id="GJM53854.1"/>
    </source>
</evidence>
<sequence>MEILIYILIISIFINTILKISFWKIKFQVLFALFVAIFILYTYPIATEQSQIELSQWLEDGKVLSKIAILTTIEAFLYINFCFLSLKNAYSSLKGKMFLFLKIYAGLLVFPASFYVVTQSMFLFTGVDFLYIALGIALVVLVILPILGYGMRLLLPEEEVRLEVLLLVSIILTFLGLISTANGNIVYVPKEKSIDFQSILYIIGVFALLFCIGFAANRLKWKVLSRKYHFKK</sequence>
<keyword evidence="1" id="KW-1133">Transmembrane helix</keyword>
<feature type="transmembrane region" description="Helical" evidence="1">
    <location>
        <begin position="98"/>
        <end position="117"/>
    </location>
</feature>
<evidence type="ECO:0000313" key="4">
    <source>
        <dbReference type="Proteomes" id="UP001207736"/>
    </source>
</evidence>
<keyword evidence="1" id="KW-0812">Transmembrane</keyword>
<feature type="transmembrane region" description="Helical" evidence="1">
    <location>
        <begin position="199"/>
        <end position="217"/>
    </location>
</feature>
<feature type="transmembrane region" description="Helical" evidence="1">
    <location>
        <begin position="129"/>
        <end position="150"/>
    </location>
</feature>
<protein>
    <submittedName>
        <fullName evidence="2">Uncharacterized protein</fullName>
    </submittedName>
</protein>
<keyword evidence="5" id="KW-1185">Reference proteome</keyword>
<dbReference type="EMBL" id="BQKA01000024">
    <property type="protein sequence ID" value="GJM50337.1"/>
    <property type="molecule type" value="Genomic_DNA"/>
</dbReference>
<dbReference type="Proteomes" id="UP001208692">
    <property type="component" value="Unassembled WGS sequence"/>
</dbReference>
<reference evidence="2 5" key="1">
    <citation type="submission" date="2021-11" db="EMBL/GenBank/DDBJ databases">
        <title>Draft genome sequence of Capnocytophaga sp. strain KC07075 isolated from cat oral cavity.</title>
        <authorList>
            <person name="Suzuki M."/>
            <person name="Imaoka K."/>
            <person name="Kimura M."/>
            <person name="Morikawa S."/>
            <person name="Maeda K."/>
        </authorList>
    </citation>
    <scope>NUCLEOTIDE SEQUENCE</scope>
    <source>
        <strain evidence="2">KC07075</strain>
        <strain evidence="3 5">KC07079</strain>
    </source>
</reference>
<evidence type="ECO:0000313" key="5">
    <source>
        <dbReference type="Proteomes" id="UP001208692"/>
    </source>
</evidence>
<feature type="transmembrane region" description="Helical" evidence="1">
    <location>
        <begin position="67"/>
        <end position="86"/>
    </location>
</feature>
<dbReference type="Proteomes" id="UP001207736">
    <property type="component" value="Unassembled WGS sequence"/>
</dbReference>
<dbReference type="AlphaFoldDB" id="A0AAV5ASQ1"/>
<feature type="transmembrane region" description="Helical" evidence="1">
    <location>
        <begin position="162"/>
        <end position="187"/>
    </location>
</feature>
<organism evidence="2 4">
    <name type="scientific">Capnocytophaga catalasegens</name>
    <dbReference type="NCBI Taxonomy" id="1004260"/>
    <lineage>
        <taxon>Bacteria</taxon>
        <taxon>Pseudomonadati</taxon>
        <taxon>Bacteroidota</taxon>
        <taxon>Flavobacteriia</taxon>
        <taxon>Flavobacteriales</taxon>
        <taxon>Flavobacteriaceae</taxon>
        <taxon>Capnocytophaga</taxon>
    </lineage>
</organism>